<dbReference type="PRINTS" id="PR00051">
    <property type="entry name" value="DNAA"/>
</dbReference>
<dbReference type="InterPro" id="IPR013159">
    <property type="entry name" value="DnaA_C"/>
</dbReference>
<keyword evidence="5 8" id="KW-0067">ATP-binding</keyword>
<dbReference type="GO" id="GO:0006275">
    <property type="term" value="P:regulation of DNA replication"/>
    <property type="evidence" value="ECO:0007669"/>
    <property type="project" value="UniProtKB-UniRule"/>
</dbReference>
<dbReference type="Gene3D" id="3.30.300.180">
    <property type="match status" value="1"/>
</dbReference>
<keyword evidence="7 8" id="KW-0238">DNA-binding</keyword>
<dbReference type="SUPFAM" id="SSF52540">
    <property type="entry name" value="P-loop containing nucleoside triphosphate hydrolases"/>
    <property type="match status" value="1"/>
</dbReference>
<dbReference type="CDD" id="cd06571">
    <property type="entry name" value="Bac_DnaA_C"/>
    <property type="match status" value="1"/>
</dbReference>
<dbReference type="PANTHER" id="PTHR30050:SF2">
    <property type="entry name" value="CHROMOSOMAL REPLICATION INITIATOR PROTEIN DNAA"/>
    <property type="match status" value="1"/>
</dbReference>
<dbReference type="Pfam" id="PF08299">
    <property type="entry name" value="Bac_DnaA_C"/>
    <property type="match status" value="1"/>
</dbReference>
<evidence type="ECO:0000256" key="9">
    <source>
        <dbReference type="NCBIfam" id="TIGR00362"/>
    </source>
</evidence>
<feature type="binding site" evidence="8">
    <location>
        <position position="157"/>
    </location>
    <ligand>
        <name>ATP</name>
        <dbReference type="ChEBI" id="CHEBI:30616"/>
    </ligand>
</feature>
<comment type="subcellular location">
    <subcellularLocation>
        <location evidence="8">Cytoplasm</location>
    </subcellularLocation>
</comment>
<evidence type="ECO:0000256" key="7">
    <source>
        <dbReference type="ARBA" id="ARBA00023125"/>
    </source>
</evidence>
<feature type="domain" description="AAA+ ATPase" evidence="12">
    <location>
        <begin position="143"/>
        <end position="275"/>
    </location>
</feature>
<evidence type="ECO:0000256" key="2">
    <source>
        <dbReference type="ARBA" id="ARBA00022490"/>
    </source>
</evidence>
<feature type="region of interest" description="Domain IV, binds dsDNA" evidence="8">
    <location>
        <begin position="328"/>
        <end position="449"/>
    </location>
</feature>
<evidence type="ECO:0000256" key="10">
    <source>
        <dbReference type="RuleBase" id="RU000577"/>
    </source>
</evidence>
<comment type="function">
    <text evidence="8 10">Plays an essential role in the initiation and regulation of chromosomal replication. ATP-DnaA binds to the origin of replication (oriC) to initiate formation of the DNA replication initiation complex once per cell cycle. Binds the DnaA box (a 9 base pair repeat at the origin) and separates the double-stranded (ds)DNA. Forms a right-handed helical filament on oriC DNA; dsDNA binds to the exterior of the filament while single-stranded (ss)DNA is stabiized in the filament's interior. The ATP-DnaA-oriC complex binds and stabilizes one strand of the AT-rich DNA unwinding element (DUE), permitting loading of DNA polymerase. After initiation quickly degrades to an ADP-DnaA complex that is not apt for DNA replication. Binds acidic phospholipids.</text>
</comment>
<keyword evidence="2 8" id="KW-0963">Cytoplasm</keyword>
<evidence type="ECO:0000256" key="1">
    <source>
        <dbReference type="ARBA" id="ARBA00006583"/>
    </source>
</evidence>
<evidence type="ECO:0000256" key="11">
    <source>
        <dbReference type="RuleBase" id="RU004227"/>
    </source>
</evidence>
<evidence type="ECO:0000256" key="8">
    <source>
        <dbReference type="HAMAP-Rule" id="MF_00377"/>
    </source>
</evidence>
<dbReference type="Gene3D" id="1.10.1750.10">
    <property type="match status" value="1"/>
</dbReference>
<organism evidence="14 15">
    <name type="scientific">Candidatus Berkelbacteria bacterium Licking1014_96</name>
    <dbReference type="NCBI Taxonomy" id="2017149"/>
    <lineage>
        <taxon>Bacteria</taxon>
        <taxon>Candidatus Berkelbacteria</taxon>
    </lineage>
</organism>
<comment type="domain">
    <text evidence="8">Domain I is involved in oligomerization and binding regulators, domain II is flexibile and of varying length in different bacteria, domain III forms the AAA+ region, while domain IV binds dsDNA.</text>
</comment>
<dbReference type="InterPro" id="IPR038454">
    <property type="entry name" value="DnaA_N_sf"/>
</dbReference>
<dbReference type="SMART" id="SM00382">
    <property type="entry name" value="AAA"/>
    <property type="match status" value="1"/>
</dbReference>
<dbReference type="Pfam" id="PF11638">
    <property type="entry name" value="DnaA_N"/>
    <property type="match status" value="1"/>
</dbReference>
<dbReference type="InterPro" id="IPR018312">
    <property type="entry name" value="Chromosome_initiator_DnaA_CS"/>
</dbReference>
<proteinExistence type="inferred from homology"/>
<evidence type="ECO:0000256" key="3">
    <source>
        <dbReference type="ARBA" id="ARBA00022705"/>
    </source>
</evidence>
<dbReference type="PANTHER" id="PTHR30050">
    <property type="entry name" value="CHROMOSOMAL REPLICATION INITIATOR PROTEIN DNAA"/>
    <property type="match status" value="1"/>
</dbReference>
<keyword evidence="6 8" id="KW-0446">Lipid-binding</keyword>
<accession>A0A554LGS7</accession>
<dbReference type="Gene3D" id="1.10.8.60">
    <property type="match status" value="1"/>
</dbReference>
<dbReference type="CDD" id="cd00009">
    <property type="entry name" value="AAA"/>
    <property type="match status" value="1"/>
</dbReference>
<sequence>MSKEEIWNVVLGELETELSKANFTTWFKDTFILEDAGKTVIIGVPNSFTKEWLENKYQANILKALKKSLPKLAILEFQVATKKLFCGEPMGLVDKELPEPRPISSEDGGSLDKKHTFAAFVVGDSNKLACAACQSVSKTPGKSYNPLFLYGGVGLGKTHLMHAIGNEIIRRFPHKKVRYVPCEQFANEFIQMIRQKNGMEKFKNSYRNIDALLVDDIQFLAGKERTQEEFFHTFNALHQHAKQIVVSSDRPPKAIPLLEARLRSRFEWGMIADISLPDIETRSAILITKAKEKNIELDEEIIEYIAQNIQHNIRELEGALNRLVAYSQVEGREIDKELTEKALSLVIDQRKREADPEKIFDLICGFYEINISDFFSKKRNREFTFPRQIAMYLLRHEFNLSFPKIAERMKKKDHTTIMHGVGKIEKILTYNESLQKELMMIKEKIYIGQ</sequence>
<dbReference type="NCBIfam" id="TIGR00362">
    <property type="entry name" value="DnaA"/>
    <property type="match status" value="1"/>
</dbReference>
<evidence type="ECO:0000256" key="6">
    <source>
        <dbReference type="ARBA" id="ARBA00023121"/>
    </source>
</evidence>
<gene>
    <name evidence="8" type="primary">dnaA</name>
    <name evidence="14" type="ORF">CEN92_154</name>
</gene>
<dbReference type="PROSITE" id="PS01008">
    <property type="entry name" value="DNAA"/>
    <property type="match status" value="1"/>
</dbReference>
<dbReference type="InterPro" id="IPR027417">
    <property type="entry name" value="P-loop_NTPase"/>
</dbReference>
<dbReference type="InterPro" id="IPR024633">
    <property type="entry name" value="DnaA_N_dom"/>
</dbReference>
<dbReference type="GO" id="GO:0003688">
    <property type="term" value="F:DNA replication origin binding"/>
    <property type="evidence" value="ECO:0007669"/>
    <property type="project" value="UniProtKB-UniRule"/>
</dbReference>
<evidence type="ECO:0000256" key="4">
    <source>
        <dbReference type="ARBA" id="ARBA00022741"/>
    </source>
</evidence>
<feature type="binding site" evidence="8">
    <location>
        <position position="154"/>
    </location>
    <ligand>
        <name>ATP</name>
        <dbReference type="ChEBI" id="CHEBI:30616"/>
    </ligand>
</feature>
<evidence type="ECO:0000259" key="13">
    <source>
        <dbReference type="SMART" id="SM00760"/>
    </source>
</evidence>
<dbReference type="SUPFAM" id="SSF48295">
    <property type="entry name" value="TrpR-like"/>
    <property type="match status" value="1"/>
</dbReference>
<reference evidence="14 15" key="1">
    <citation type="submission" date="2017-07" db="EMBL/GenBank/DDBJ databases">
        <title>Mechanisms for carbon and nitrogen cycling indicate functional differentiation within the Candidate Phyla Radiation.</title>
        <authorList>
            <person name="Danczak R.E."/>
            <person name="Johnston M.D."/>
            <person name="Kenah C."/>
            <person name="Slattery M."/>
            <person name="Wrighton K.C."/>
            <person name="Wilkins M.J."/>
        </authorList>
    </citation>
    <scope>NUCLEOTIDE SEQUENCE [LARGE SCALE GENOMIC DNA]</scope>
    <source>
        <strain evidence="14">Licking1014_96</strain>
    </source>
</reference>
<protein>
    <recommendedName>
        <fullName evidence="8 9">Chromosomal replication initiator protein DnaA</fullName>
    </recommendedName>
</protein>
<comment type="caution">
    <text evidence="8">Lacks conserved residue(s) required for the propagation of feature annotation.</text>
</comment>
<dbReference type="Proteomes" id="UP000318296">
    <property type="component" value="Unassembled WGS sequence"/>
</dbReference>
<keyword evidence="3 8" id="KW-0235">DNA replication</keyword>
<evidence type="ECO:0000256" key="5">
    <source>
        <dbReference type="ARBA" id="ARBA00022840"/>
    </source>
</evidence>
<dbReference type="Pfam" id="PF00308">
    <property type="entry name" value="Bac_DnaA"/>
    <property type="match status" value="1"/>
</dbReference>
<feature type="binding site" evidence="8">
    <location>
        <position position="156"/>
    </location>
    <ligand>
        <name>ATP</name>
        <dbReference type="ChEBI" id="CHEBI:30616"/>
    </ligand>
</feature>
<comment type="similarity">
    <text evidence="1 8 11">Belongs to the DnaA family.</text>
</comment>
<feature type="region of interest" description="Domain I, interacts with DnaA modulators" evidence="8">
    <location>
        <begin position="1"/>
        <end position="100"/>
    </location>
</feature>
<dbReference type="GO" id="GO:0008289">
    <property type="term" value="F:lipid binding"/>
    <property type="evidence" value="ECO:0007669"/>
    <property type="project" value="UniProtKB-KW"/>
</dbReference>
<dbReference type="AlphaFoldDB" id="A0A554LGS7"/>
<evidence type="ECO:0000313" key="15">
    <source>
        <dbReference type="Proteomes" id="UP000318296"/>
    </source>
</evidence>
<name>A0A554LGS7_9BACT</name>
<comment type="caution">
    <text evidence="14">The sequence shown here is derived from an EMBL/GenBank/DDBJ whole genome shotgun (WGS) entry which is preliminary data.</text>
</comment>
<dbReference type="InterPro" id="IPR010921">
    <property type="entry name" value="Trp_repressor/repl_initiator"/>
</dbReference>
<dbReference type="GO" id="GO:0005886">
    <property type="term" value="C:plasma membrane"/>
    <property type="evidence" value="ECO:0007669"/>
    <property type="project" value="TreeGrafter"/>
</dbReference>
<dbReference type="Gene3D" id="3.40.50.300">
    <property type="entry name" value="P-loop containing nucleotide triphosphate hydrolases"/>
    <property type="match status" value="1"/>
</dbReference>
<dbReference type="InterPro" id="IPR013317">
    <property type="entry name" value="DnaA_dom"/>
</dbReference>
<dbReference type="SMART" id="SM00760">
    <property type="entry name" value="Bac_DnaA_C"/>
    <property type="match status" value="1"/>
</dbReference>
<dbReference type="FunFam" id="3.40.50.300:FF:000668">
    <property type="entry name" value="Chromosomal replication initiator protein DnaA"/>
    <property type="match status" value="1"/>
</dbReference>
<dbReference type="InterPro" id="IPR001957">
    <property type="entry name" value="Chromosome_initiator_DnaA"/>
</dbReference>
<dbReference type="InterPro" id="IPR020591">
    <property type="entry name" value="Chromosome_initiator_DnaA-like"/>
</dbReference>
<evidence type="ECO:0000259" key="12">
    <source>
        <dbReference type="SMART" id="SM00382"/>
    </source>
</evidence>
<dbReference type="GO" id="GO:0005737">
    <property type="term" value="C:cytoplasm"/>
    <property type="evidence" value="ECO:0007669"/>
    <property type="project" value="UniProtKB-SubCell"/>
</dbReference>
<dbReference type="GO" id="GO:0005524">
    <property type="term" value="F:ATP binding"/>
    <property type="evidence" value="ECO:0007669"/>
    <property type="project" value="UniProtKB-UniRule"/>
</dbReference>
<keyword evidence="4 8" id="KW-0547">Nucleotide-binding</keyword>
<dbReference type="HAMAP" id="MF_00377">
    <property type="entry name" value="DnaA_bact"/>
    <property type="match status" value="1"/>
</dbReference>
<evidence type="ECO:0000313" key="14">
    <source>
        <dbReference type="EMBL" id="TSC92084.1"/>
    </source>
</evidence>
<dbReference type="InterPro" id="IPR003593">
    <property type="entry name" value="AAA+_ATPase"/>
</dbReference>
<dbReference type="EMBL" id="VMGH01000019">
    <property type="protein sequence ID" value="TSC92084.1"/>
    <property type="molecule type" value="Genomic_DNA"/>
</dbReference>
<comment type="subunit">
    <text evidence="8">Oligomerizes as a right-handed, spiral filament on DNA at oriC.</text>
</comment>
<feature type="binding site" evidence="8">
    <location>
        <position position="158"/>
    </location>
    <ligand>
        <name>ATP</name>
        <dbReference type="ChEBI" id="CHEBI:30616"/>
    </ligand>
</feature>
<dbReference type="GO" id="GO:0006270">
    <property type="term" value="P:DNA replication initiation"/>
    <property type="evidence" value="ECO:0007669"/>
    <property type="project" value="UniProtKB-UniRule"/>
</dbReference>
<feature type="domain" description="Chromosomal replication initiator DnaA C-terminal" evidence="13">
    <location>
        <begin position="355"/>
        <end position="424"/>
    </location>
</feature>